<feature type="signal peptide" evidence="7">
    <location>
        <begin position="1"/>
        <end position="22"/>
    </location>
</feature>
<feature type="domain" description="Cytochrome c" evidence="8">
    <location>
        <begin position="159"/>
        <end position="235"/>
    </location>
</feature>
<dbReference type="PRINTS" id="PR00604">
    <property type="entry name" value="CYTCHRMECIAB"/>
</dbReference>
<evidence type="ECO:0000256" key="7">
    <source>
        <dbReference type="SAM" id="SignalP"/>
    </source>
</evidence>
<dbReference type="GO" id="GO:0009055">
    <property type="term" value="F:electron transfer activity"/>
    <property type="evidence" value="ECO:0007669"/>
    <property type="project" value="InterPro"/>
</dbReference>
<evidence type="ECO:0000256" key="6">
    <source>
        <dbReference type="PROSITE-ProRule" id="PRU00433"/>
    </source>
</evidence>
<evidence type="ECO:0000256" key="3">
    <source>
        <dbReference type="ARBA" id="ARBA00022723"/>
    </source>
</evidence>
<name>A0A0P1ECG6_9RHOB</name>
<keyword evidence="4" id="KW-0249">Electron transport</keyword>
<dbReference type="PROSITE" id="PS51007">
    <property type="entry name" value="CYTC"/>
    <property type="match status" value="2"/>
</dbReference>
<evidence type="ECO:0000256" key="4">
    <source>
        <dbReference type="ARBA" id="ARBA00022982"/>
    </source>
</evidence>
<dbReference type="OrthoDB" id="9805828at2"/>
<keyword evidence="7" id="KW-0732">Signal</keyword>
<evidence type="ECO:0000256" key="1">
    <source>
        <dbReference type="ARBA" id="ARBA00022448"/>
    </source>
</evidence>
<evidence type="ECO:0000313" key="9">
    <source>
        <dbReference type="EMBL" id="CUH46642.1"/>
    </source>
</evidence>
<accession>A0A0P1ECG6</accession>
<keyword evidence="2 6" id="KW-0349">Heme</keyword>
<evidence type="ECO:0000256" key="5">
    <source>
        <dbReference type="ARBA" id="ARBA00023004"/>
    </source>
</evidence>
<evidence type="ECO:0000259" key="8">
    <source>
        <dbReference type="PROSITE" id="PS51007"/>
    </source>
</evidence>
<sequence length="235" mass="25435">MRWLNILTCAAVMVAVAPSTHATESLGDAEAGKEVFAKCKGCHQVGERAENKIGPHLNGVFGRKAAGLDAFNYSKSLERAGNSGLEWHADTLSAYIENPRAFASGTRMSFPGLKDPEDRANVIAYLRAFSDSPQDIPEADPTAKGTDHSIDPAILAIQGDPEYGAYLSSECTTCHQIEGGDEGIPSIVYWPDEDFVVAMHAYKDKHRPHPVMQMIAGRLSNDEIAALAAYFNNPE</sequence>
<feature type="domain" description="Cytochrome c" evidence="8">
    <location>
        <begin position="27"/>
        <end position="130"/>
    </location>
</feature>
<protein>
    <submittedName>
        <fullName evidence="9">Cytochrome c2</fullName>
    </submittedName>
</protein>
<keyword evidence="5 6" id="KW-0408">Iron</keyword>
<dbReference type="PANTHER" id="PTHR11961">
    <property type="entry name" value="CYTOCHROME C"/>
    <property type="match status" value="1"/>
</dbReference>
<dbReference type="RefSeq" id="WP_058276425.1">
    <property type="nucleotide sequence ID" value="NZ_CYPU01000014.1"/>
</dbReference>
<dbReference type="GeneID" id="55492088"/>
<reference evidence="9 10" key="1">
    <citation type="submission" date="2015-09" db="EMBL/GenBank/DDBJ databases">
        <authorList>
            <consortium name="Swine Surveillance"/>
        </authorList>
    </citation>
    <scope>NUCLEOTIDE SEQUENCE [LARGE SCALE GENOMIC DNA]</scope>
    <source>
        <strain evidence="9 10">CECT 4292</strain>
    </source>
</reference>
<dbReference type="SUPFAM" id="SSF46626">
    <property type="entry name" value="Cytochrome c"/>
    <property type="match status" value="2"/>
</dbReference>
<keyword evidence="3 6" id="KW-0479">Metal-binding</keyword>
<dbReference type="STRING" id="81569.RUM4293_04033"/>
<dbReference type="Proteomes" id="UP000050783">
    <property type="component" value="Unassembled WGS sequence"/>
</dbReference>
<proteinExistence type="predicted"/>
<evidence type="ECO:0000256" key="2">
    <source>
        <dbReference type="ARBA" id="ARBA00022617"/>
    </source>
</evidence>
<gene>
    <name evidence="9" type="ORF">RUA4292_00808</name>
</gene>
<dbReference type="Gene3D" id="1.10.760.10">
    <property type="entry name" value="Cytochrome c-like domain"/>
    <property type="match status" value="2"/>
</dbReference>
<keyword evidence="1" id="KW-0813">Transport</keyword>
<organism evidence="9 10">
    <name type="scientific">Ruegeria atlantica</name>
    <dbReference type="NCBI Taxonomy" id="81569"/>
    <lineage>
        <taxon>Bacteria</taxon>
        <taxon>Pseudomonadati</taxon>
        <taxon>Pseudomonadota</taxon>
        <taxon>Alphaproteobacteria</taxon>
        <taxon>Rhodobacterales</taxon>
        <taxon>Roseobacteraceae</taxon>
        <taxon>Ruegeria</taxon>
    </lineage>
</organism>
<dbReference type="InterPro" id="IPR002327">
    <property type="entry name" value="Cyt_c_1A/1B"/>
</dbReference>
<dbReference type="InterPro" id="IPR009056">
    <property type="entry name" value="Cyt_c-like_dom"/>
</dbReference>
<dbReference type="InterPro" id="IPR036909">
    <property type="entry name" value="Cyt_c-like_dom_sf"/>
</dbReference>
<dbReference type="GO" id="GO:0046872">
    <property type="term" value="F:metal ion binding"/>
    <property type="evidence" value="ECO:0007669"/>
    <property type="project" value="UniProtKB-KW"/>
</dbReference>
<dbReference type="EMBL" id="CYPU01000014">
    <property type="protein sequence ID" value="CUH46642.1"/>
    <property type="molecule type" value="Genomic_DNA"/>
</dbReference>
<dbReference type="GO" id="GO:0020037">
    <property type="term" value="F:heme binding"/>
    <property type="evidence" value="ECO:0007669"/>
    <property type="project" value="InterPro"/>
</dbReference>
<feature type="chain" id="PRO_5006061424" evidence="7">
    <location>
        <begin position="23"/>
        <end position="235"/>
    </location>
</feature>
<evidence type="ECO:0000313" key="10">
    <source>
        <dbReference type="Proteomes" id="UP000050783"/>
    </source>
</evidence>
<dbReference type="Pfam" id="PF00034">
    <property type="entry name" value="Cytochrom_C"/>
    <property type="match status" value="1"/>
</dbReference>
<dbReference type="AlphaFoldDB" id="A0A0P1ECG6"/>